<sequence>MLSIATKVEQIVSESAFLTEGISLGLINLSELARQLRPQLESDLWKPVGQAAVVMALRRLSERLPQQAAQSQPIVISPRTSELTTRTELTLVTYRLSDNSNECQRELLALAERHPGSFVSVTRGVHEMLVVCSRPLIHLVESAFASERHIARVENLTALTLRLNPDALKTPGIYHGVLKKLAWNKINIVTMMCTFSELTVLLEQPQTGPAFSVLSQIVSH</sequence>
<evidence type="ECO:0000313" key="2">
    <source>
        <dbReference type="Proteomes" id="UP000278085"/>
    </source>
</evidence>
<accession>A0A430HLC1</accession>
<dbReference type="Gene3D" id="3.30.2130.10">
    <property type="entry name" value="VC0802-like"/>
    <property type="match status" value="1"/>
</dbReference>
<protein>
    <recommendedName>
        <fullName evidence="3">Aspartate kinase</fullName>
    </recommendedName>
</protein>
<proteinExistence type="predicted"/>
<evidence type="ECO:0008006" key="3">
    <source>
        <dbReference type="Google" id="ProtNLM"/>
    </source>
</evidence>
<name>A0A430HLC1_9BURK</name>
<reference evidence="1 2" key="1">
    <citation type="submission" date="2018-12" db="EMBL/GenBank/DDBJ databases">
        <authorList>
            <person name="Yang E."/>
        </authorList>
    </citation>
    <scope>NUCLEOTIDE SEQUENCE [LARGE SCALE GENOMIC DNA]</scope>
    <source>
        <strain evidence="1 2">SOD</strain>
    </source>
</reference>
<keyword evidence="2" id="KW-1185">Reference proteome</keyword>
<evidence type="ECO:0000313" key="1">
    <source>
        <dbReference type="EMBL" id="RSZ58303.1"/>
    </source>
</evidence>
<dbReference type="RefSeq" id="WP_126074876.1">
    <property type="nucleotide sequence ID" value="NZ_CP051166.1"/>
</dbReference>
<dbReference type="AlphaFoldDB" id="A0A430HLC1"/>
<comment type="caution">
    <text evidence="1">The sequence shown here is derived from an EMBL/GenBank/DDBJ whole genome shotgun (WGS) entry which is preliminary data.</text>
</comment>
<gene>
    <name evidence="1" type="ORF">EJB06_15200</name>
</gene>
<organism evidence="1 2">
    <name type="scientific">Massilia atriviolacea</name>
    <dbReference type="NCBI Taxonomy" id="2495579"/>
    <lineage>
        <taxon>Bacteria</taxon>
        <taxon>Pseudomonadati</taxon>
        <taxon>Pseudomonadota</taxon>
        <taxon>Betaproteobacteria</taxon>
        <taxon>Burkholderiales</taxon>
        <taxon>Oxalobacteraceae</taxon>
        <taxon>Telluria group</taxon>
        <taxon>Massilia</taxon>
    </lineage>
</organism>
<dbReference type="Proteomes" id="UP000278085">
    <property type="component" value="Unassembled WGS sequence"/>
</dbReference>
<dbReference type="EMBL" id="RXLQ01000007">
    <property type="protein sequence ID" value="RSZ58303.1"/>
    <property type="molecule type" value="Genomic_DNA"/>
</dbReference>
<dbReference type="OrthoDB" id="368469at2"/>